<name>A0A5B2VWY6_9BACT</name>
<comment type="caution">
    <text evidence="1">The sequence shown here is derived from an EMBL/GenBank/DDBJ whole genome shotgun (WGS) entry which is preliminary data.</text>
</comment>
<proteinExistence type="predicted"/>
<dbReference type="AlphaFoldDB" id="A0A5B2VWY6"/>
<evidence type="ECO:0000313" key="2">
    <source>
        <dbReference type="Proteomes" id="UP000324611"/>
    </source>
</evidence>
<organism evidence="1 2">
    <name type="scientific">Chitinophaga agrisoli</name>
    <dbReference type="NCBI Taxonomy" id="2607653"/>
    <lineage>
        <taxon>Bacteria</taxon>
        <taxon>Pseudomonadati</taxon>
        <taxon>Bacteroidota</taxon>
        <taxon>Chitinophagia</taxon>
        <taxon>Chitinophagales</taxon>
        <taxon>Chitinophagaceae</taxon>
        <taxon>Chitinophaga</taxon>
    </lineage>
</organism>
<keyword evidence="2" id="KW-1185">Reference proteome</keyword>
<dbReference type="RefSeq" id="WP_149837708.1">
    <property type="nucleotide sequence ID" value="NZ_VUOC01000002.1"/>
</dbReference>
<evidence type="ECO:0000313" key="1">
    <source>
        <dbReference type="EMBL" id="KAA2242832.1"/>
    </source>
</evidence>
<accession>A0A5B2VWY6</accession>
<gene>
    <name evidence="1" type="ORF">F0L74_09900</name>
</gene>
<reference evidence="1 2" key="1">
    <citation type="submission" date="2019-09" db="EMBL/GenBank/DDBJ databases">
        <title>Chitinophaga ginsengihumi sp. nov., isolated from soil of ginseng rhizosphere.</title>
        <authorList>
            <person name="Lee J."/>
        </authorList>
    </citation>
    <scope>NUCLEOTIDE SEQUENCE [LARGE SCALE GENOMIC DNA]</scope>
    <source>
        <strain evidence="1 2">BN140078</strain>
    </source>
</reference>
<sequence>MGKPINDLLFAIESCDNTELDSYLSTNDLDTIRKDFDDLIEDIKNQDLKAFTMAAMQGLLASSDNLAVINRLANNGGTSSTEAFGKTAVSFARATLAELQKQQS</sequence>
<dbReference type="EMBL" id="VUOC01000002">
    <property type="protein sequence ID" value="KAA2242832.1"/>
    <property type="molecule type" value="Genomic_DNA"/>
</dbReference>
<dbReference type="Proteomes" id="UP000324611">
    <property type="component" value="Unassembled WGS sequence"/>
</dbReference>
<reference evidence="1 2" key="2">
    <citation type="submission" date="2019-09" db="EMBL/GenBank/DDBJ databases">
        <authorList>
            <person name="Jin C."/>
        </authorList>
    </citation>
    <scope>NUCLEOTIDE SEQUENCE [LARGE SCALE GENOMIC DNA]</scope>
    <source>
        <strain evidence="1 2">BN140078</strain>
    </source>
</reference>
<protein>
    <submittedName>
        <fullName evidence="1">Uncharacterized protein</fullName>
    </submittedName>
</protein>